<evidence type="ECO:0000256" key="16">
    <source>
        <dbReference type="RuleBase" id="RU362033"/>
    </source>
</evidence>
<feature type="binding site" evidence="15">
    <location>
        <position position="855"/>
    </location>
    <ligand>
        <name>Mg(2+)</name>
        <dbReference type="ChEBI" id="CHEBI:18420"/>
    </ligand>
</feature>
<dbReference type="InterPro" id="IPR006539">
    <property type="entry name" value="P-type_ATPase_IV"/>
</dbReference>
<feature type="binding site" evidence="14">
    <location>
        <position position="561"/>
    </location>
    <ligand>
        <name>ATP</name>
        <dbReference type="ChEBI" id="CHEBI:30616"/>
    </ligand>
</feature>
<feature type="transmembrane region" description="Helical" evidence="16">
    <location>
        <begin position="352"/>
        <end position="375"/>
    </location>
</feature>
<dbReference type="InterPro" id="IPR018303">
    <property type="entry name" value="ATPase_P-typ_P_site"/>
</dbReference>
<evidence type="ECO:0000256" key="10">
    <source>
        <dbReference type="ARBA" id="ARBA00022989"/>
    </source>
</evidence>
<feature type="binding site" evidence="15">
    <location>
        <position position="426"/>
    </location>
    <ligand>
        <name>Mg(2+)</name>
        <dbReference type="ChEBI" id="CHEBI:18420"/>
    </ligand>
</feature>
<dbReference type="GO" id="GO:0140326">
    <property type="term" value="F:ATPase-coupled intramembrane lipid transporter activity"/>
    <property type="evidence" value="ECO:0007669"/>
    <property type="project" value="UniProtKB-EC"/>
</dbReference>
<feature type="transmembrane region" description="Helical" evidence="16">
    <location>
        <begin position="995"/>
        <end position="1017"/>
    </location>
</feature>
<feature type="region of interest" description="Disordered" evidence="17">
    <location>
        <begin position="1"/>
        <end position="32"/>
    </location>
</feature>
<dbReference type="OrthoDB" id="377733at2759"/>
<keyword evidence="9 16" id="KW-1278">Translocase</keyword>
<comment type="cofactor">
    <cofactor evidence="1 15">
        <name>Mg(2+)</name>
        <dbReference type="ChEBI" id="CHEBI:18420"/>
    </cofactor>
</comment>
<dbReference type="Pfam" id="PF16209">
    <property type="entry name" value="PhoLip_ATPase_N"/>
    <property type="match status" value="1"/>
</dbReference>
<feature type="compositionally biased region" description="Polar residues" evidence="17">
    <location>
        <begin position="7"/>
        <end position="21"/>
    </location>
</feature>
<dbReference type="SFLD" id="SFLDF00027">
    <property type="entry name" value="p-type_atpase"/>
    <property type="match status" value="1"/>
</dbReference>
<keyword evidence="11 16" id="KW-0472">Membrane</keyword>
<dbReference type="Gene3D" id="3.40.50.1000">
    <property type="entry name" value="HAD superfamily/HAD-like"/>
    <property type="match status" value="1"/>
</dbReference>
<feature type="binding site" evidence="14">
    <location>
        <position position="698"/>
    </location>
    <ligand>
        <name>ATP</name>
        <dbReference type="ChEBI" id="CHEBI:30616"/>
    </ligand>
</feature>
<keyword evidence="7 14" id="KW-0067">ATP-binding</keyword>
<feature type="transmembrane region" description="Helical" evidence="16">
    <location>
        <begin position="945"/>
        <end position="965"/>
    </location>
</feature>
<dbReference type="InterPro" id="IPR023299">
    <property type="entry name" value="ATPase_P-typ_cyto_dom_N"/>
</dbReference>
<evidence type="ECO:0000256" key="6">
    <source>
        <dbReference type="ARBA" id="ARBA00022741"/>
    </source>
</evidence>
<protein>
    <recommendedName>
        <fullName evidence="16">Phospholipid-transporting ATPase</fullName>
        <ecNumber evidence="16">7.6.2.1</ecNumber>
    </recommendedName>
</protein>
<dbReference type="PROSITE" id="PS00154">
    <property type="entry name" value="ATPASE_E1_E2"/>
    <property type="match status" value="1"/>
</dbReference>
<evidence type="ECO:0000259" key="19">
    <source>
        <dbReference type="Pfam" id="PF16212"/>
    </source>
</evidence>
<dbReference type="InterPro" id="IPR044492">
    <property type="entry name" value="P_typ_ATPase_HD_dom"/>
</dbReference>
<evidence type="ECO:0000256" key="13">
    <source>
        <dbReference type="PIRSR" id="PIRSR606539-1"/>
    </source>
</evidence>
<feature type="transmembrane region" description="Helical" evidence="16">
    <location>
        <begin position="91"/>
        <end position="123"/>
    </location>
</feature>
<feature type="transmembrane region" description="Helical" evidence="16">
    <location>
        <begin position="1057"/>
        <end position="1084"/>
    </location>
</feature>
<evidence type="ECO:0000313" key="20">
    <source>
        <dbReference type="Proteomes" id="UP000515159"/>
    </source>
</evidence>
<dbReference type="InParanoid" id="A0A6P8S7H7"/>
<dbReference type="InterPro" id="IPR023298">
    <property type="entry name" value="ATPase_P-typ_TM_dom_sf"/>
</dbReference>
<dbReference type="CDD" id="cd02073">
    <property type="entry name" value="P-type_ATPase_APLT_Dnf-like"/>
    <property type="match status" value="1"/>
</dbReference>
<gene>
    <name evidence="21" type="primary">ATP8B3</name>
</gene>
<dbReference type="NCBIfam" id="TIGR01652">
    <property type="entry name" value="ATPase-Plipid"/>
    <property type="match status" value="1"/>
</dbReference>
<feature type="binding site" evidence="15">
    <location>
        <position position="859"/>
    </location>
    <ligand>
        <name>Mg(2+)</name>
        <dbReference type="ChEBI" id="CHEBI:18420"/>
    </ligand>
</feature>
<proteinExistence type="inferred from homology"/>
<keyword evidence="6 14" id="KW-0547">Nucleotide-binding</keyword>
<feature type="region of interest" description="Disordered" evidence="17">
    <location>
        <begin position="1190"/>
        <end position="1216"/>
    </location>
</feature>
<feature type="transmembrane region" description="Helical" evidence="16">
    <location>
        <begin position="912"/>
        <end position="933"/>
    </location>
</feature>
<dbReference type="GO" id="GO:0005886">
    <property type="term" value="C:plasma membrane"/>
    <property type="evidence" value="ECO:0007669"/>
    <property type="project" value="TreeGrafter"/>
</dbReference>
<dbReference type="Proteomes" id="UP000515159">
    <property type="component" value="Chromosome 8"/>
</dbReference>
<dbReference type="FunFam" id="3.40.1110.10:FF:000055">
    <property type="entry name" value="Phospholipid-transporting ATPase"/>
    <property type="match status" value="1"/>
</dbReference>
<keyword evidence="5 15" id="KW-0479">Metal-binding</keyword>
<dbReference type="GO" id="GO:0000287">
    <property type="term" value="F:magnesium ion binding"/>
    <property type="evidence" value="ECO:0007669"/>
    <property type="project" value="UniProtKB-UniRule"/>
</dbReference>
<evidence type="ECO:0000256" key="3">
    <source>
        <dbReference type="ARBA" id="ARBA00008109"/>
    </source>
</evidence>
<dbReference type="NCBIfam" id="TIGR01494">
    <property type="entry name" value="ATPase_P-type"/>
    <property type="match status" value="1"/>
</dbReference>
<feature type="binding site" evidence="14">
    <location>
        <position position="829"/>
    </location>
    <ligand>
        <name>ATP</name>
        <dbReference type="ChEBI" id="CHEBI:30616"/>
    </ligand>
</feature>
<feature type="binding site" evidence="14">
    <location>
        <position position="699"/>
    </location>
    <ligand>
        <name>ATP</name>
        <dbReference type="ChEBI" id="CHEBI:30616"/>
    </ligand>
</feature>
<feature type="binding site" evidence="14">
    <location>
        <position position="858"/>
    </location>
    <ligand>
        <name>ATP</name>
        <dbReference type="ChEBI" id="CHEBI:30616"/>
    </ligand>
</feature>
<accession>A0A6P8S7H7</accession>
<feature type="binding site" evidence="14">
    <location>
        <position position="859"/>
    </location>
    <ligand>
        <name>ATP</name>
        <dbReference type="ChEBI" id="CHEBI:30616"/>
    </ligand>
</feature>
<dbReference type="SUPFAM" id="SSF81665">
    <property type="entry name" value="Calcium ATPase, transmembrane domain M"/>
    <property type="match status" value="1"/>
</dbReference>
<evidence type="ECO:0000256" key="14">
    <source>
        <dbReference type="PIRSR" id="PIRSR606539-2"/>
    </source>
</evidence>
<feature type="binding site" evidence="14">
    <location>
        <position position="584"/>
    </location>
    <ligand>
        <name>ATP</name>
        <dbReference type="ChEBI" id="CHEBI:30616"/>
    </ligand>
</feature>
<dbReference type="AlphaFoldDB" id="A0A6P8S7H7"/>
<feature type="transmembrane region" description="Helical" evidence="16">
    <location>
        <begin position="1104"/>
        <end position="1127"/>
    </location>
</feature>
<evidence type="ECO:0000256" key="5">
    <source>
        <dbReference type="ARBA" id="ARBA00022723"/>
    </source>
</evidence>
<feature type="transmembrane region" description="Helical" evidence="16">
    <location>
        <begin position="1029"/>
        <end position="1050"/>
    </location>
</feature>
<dbReference type="PANTHER" id="PTHR24092">
    <property type="entry name" value="PROBABLE PHOSPHOLIPID-TRANSPORTING ATPASE"/>
    <property type="match status" value="1"/>
</dbReference>
<keyword evidence="20" id="KW-1185">Reference proteome</keyword>
<dbReference type="SFLD" id="SFLDS00003">
    <property type="entry name" value="Haloacid_Dehalogenase"/>
    <property type="match status" value="1"/>
</dbReference>
<feature type="binding site" evidence="14">
    <location>
        <position position="835"/>
    </location>
    <ligand>
        <name>ATP</name>
        <dbReference type="ChEBI" id="CHEBI:30616"/>
    </ligand>
</feature>
<feature type="domain" description="P-type ATPase C-terminal" evidence="19">
    <location>
        <begin position="881"/>
        <end position="1129"/>
    </location>
</feature>
<dbReference type="Pfam" id="PF16212">
    <property type="entry name" value="PhoLip_ATPase_C"/>
    <property type="match status" value="1"/>
</dbReference>
<dbReference type="KEGG" id="gsh:117365826"/>
<keyword evidence="4 16" id="KW-0812">Transmembrane</keyword>
<evidence type="ECO:0000256" key="15">
    <source>
        <dbReference type="PIRSR" id="PIRSR606539-3"/>
    </source>
</evidence>
<feature type="binding site" evidence="14">
    <location>
        <position position="520"/>
    </location>
    <ligand>
        <name>ATP</name>
        <dbReference type="ChEBI" id="CHEBI:30616"/>
    </ligand>
</feature>
<dbReference type="GO" id="GO:0005524">
    <property type="term" value="F:ATP binding"/>
    <property type="evidence" value="ECO:0007669"/>
    <property type="project" value="UniProtKB-UniRule"/>
</dbReference>
<dbReference type="CTD" id="148229"/>
<keyword evidence="8 15" id="KW-0460">Magnesium</keyword>
<comment type="subcellular location">
    <subcellularLocation>
        <location evidence="2 16">Membrane</location>
        <topology evidence="2 16">Multi-pass membrane protein</topology>
    </subcellularLocation>
</comment>
<dbReference type="GeneID" id="117365826"/>
<dbReference type="Gene3D" id="3.40.1110.10">
    <property type="entry name" value="Calcium-transporting ATPase, cytoplasmic domain N"/>
    <property type="match status" value="1"/>
</dbReference>
<dbReference type="SUPFAM" id="SSF81660">
    <property type="entry name" value="Metal cation-transporting ATPase, ATP-binding domain N"/>
    <property type="match status" value="1"/>
</dbReference>
<dbReference type="PRINTS" id="PR00119">
    <property type="entry name" value="CATATPASE"/>
</dbReference>
<feature type="active site" description="4-aspartylphosphate intermediate" evidence="13">
    <location>
        <position position="424"/>
    </location>
</feature>
<feature type="binding site" evidence="14">
    <location>
        <position position="424"/>
    </location>
    <ligand>
        <name>ATP</name>
        <dbReference type="ChEBI" id="CHEBI:30616"/>
    </ligand>
</feature>
<evidence type="ECO:0000256" key="1">
    <source>
        <dbReference type="ARBA" id="ARBA00001946"/>
    </source>
</evidence>
<feature type="binding site" evidence="14">
    <location>
        <position position="425"/>
    </location>
    <ligand>
        <name>ATP</name>
        <dbReference type="ChEBI" id="CHEBI:30616"/>
    </ligand>
</feature>
<dbReference type="FunCoup" id="A0A6P8S7H7">
    <property type="interactions" value="5"/>
</dbReference>
<evidence type="ECO:0000256" key="7">
    <source>
        <dbReference type="ARBA" id="ARBA00022840"/>
    </source>
</evidence>
<sequence length="1216" mass="139285">MWKAETRQQSNVFKMNKQGTPENPLDENEKQPDCTWEVKANDRLYHKKFKKGFLFFKRKKYADNAIKTSKYNVLTFIPLNLYEQFHKVSNVYFLFCVILQTFPAISSLPWFAILLPLVVLLLIKAIKDLADDIIRHKSDATINNRHCEILKDKSFCKKKWKDIQVGDIVRLWNDDFIPADLLLLYSSEPNSLCYVETADIDGETNLKFRQALMVTHAGLSTLAAQASFDGKVTCEEPNSILHTFIGTLEWRDEIYPLDNEKLLLRGCRIRNTKTCYGMVIYAGFDTKIMKNCGKINLKKTKLDAMINNIVIIIFAILITCSFCLAVAAGFWASWFQEKHRYIPDLPATYTPAYFGFLLFWGYVILMSTIVPMSLFMTSEFIHLIHSLFIDWDLQMYYAEKDIPAKARTTSLTDLLGQIEYVFSDKTGTLTQNIMNFKKCCINQRIYGTNSGDEKESQRVDFSWNRFADKKLHFYDQSLMDRVREDDSDLKEFFRLLSICHTVMVEEKEGDLIYQAASPDEEALVMAARNFGYVFLSRTQDTVTVSELGVERTYRVLAILDFNSVRKRMSILVRTPEGTVKLYTKGADNVIFERLHPNCSNDTTTKKALDCFAEETLRTLCVAYKEVDELTYSEWSKKHHEACTSLQKRAEKLDAVYETIEGDLQLLGATGIEDKLQDGVPETIQLLKRANIKIWVLTGDKQETAVNIAFSCQLLTDDMEILNETEVCDMLDAYWENNNNRTGSVENLLASLAFKKHRESLHRGRMALVITGEFLGKILGHKDKKKKLSLRRLRGICCKNEVEKEEDVDDLREKAFVDLACLCQAVVFCRVTPKQKAMVVQLLRRHKNVTTLAIGDGANDVNMIKTAHVGVGINGQEGTQAVQTSDYALAQFRYLQQLLLVHGRWSYFRFSKFLSYFFYKTAASVVGQIWFAIFNGFTAMSLFDSWFIAFYAVFYTSLPVVTMGLLEQDVSAKVSLQSPELYKLGQTGSLFTYRTFFLSFFNGVTTSFVAFFITFGAFFDTATLNYPCDYHSLTVIVPLAIVLAVTVQIILEISYWTVWSGLAIIISLVMYFLVAFSFQFSWLFINNPLLFRFPDANRNNLSKVYTWAIILLAVVISTIPALFVKIIAKLTAYNRAQKKQVYRDTTVEENTVELKSHFKRNSTLRRSSYAFSYQEGYANLITRGTSIRKKSKSLMATTPKANGEEEGPTEAQLISQK</sequence>
<dbReference type="SFLD" id="SFLDG00002">
    <property type="entry name" value="C1.7:_P-type_atpase_like"/>
    <property type="match status" value="1"/>
</dbReference>
<dbReference type="Gene3D" id="2.70.150.10">
    <property type="entry name" value="Calcium-transporting ATPase, cytoplasmic transduction domain A"/>
    <property type="match status" value="1"/>
</dbReference>
<name>A0A6P8S7H7_GEOSA</name>
<dbReference type="InterPro" id="IPR032631">
    <property type="entry name" value="P-type_ATPase_N"/>
</dbReference>
<dbReference type="GO" id="GO:0007030">
    <property type="term" value="P:Golgi organization"/>
    <property type="evidence" value="ECO:0007669"/>
    <property type="project" value="TreeGrafter"/>
</dbReference>
<evidence type="ECO:0000256" key="11">
    <source>
        <dbReference type="ARBA" id="ARBA00023136"/>
    </source>
</evidence>
<evidence type="ECO:0000259" key="18">
    <source>
        <dbReference type="Pfam" id="PF16209"/>
    </source>
</evidence>
<organism evidence="20 21">
    <name type="scientific">Geotrypetes seraphini</name>
    <name type="common">Gaboon caecilian</name>
    <name type="synonym">Caecilia seraphini</name>
    <dbReference type="NCBI Taxonomy" id="260995"/>
    <lineage>
        <taxon>Eukaryota</taxon>
        <taxon>Metazoa</taxon>
        <taxon>Chordata</taxon>
        <taxon>Craniata</taxon>
        <taxon>Vertebrata</taxon>
        <taxon>Euteleostomi</taxon>
        <taxon>Amphibia</taxon>
        <taxon>Gymnophiona</taxon>
        <taxon>Geotrypetes</taxon>
    </lineage>
</organism>
<dbReference type="InterPro" id="IPR001757">
    <property type="entry name" value="P_typ_ATPase"/>
</dbReference>
<evidence type="ECO:0000256" key="2">
    <source>
        <dbReference type="ARBA" id="ARBA00004141"/>
    </source>
</evidence>
<feature type="binding site" evidence="14">
    <location>
        <position position="426"/>
    </location>
    <ligand>
        <name>ATP</name>
        <dbReference type="ChEBI" id="CHEBI:30616"/>
    </ligand>
</feature>
<evidence type="ECO:0000256" key="9">
    <source>
        <dbReference type="ARBA" id="ARBA00022967"/>
    </source>
</evidence>
<evidence type="ECO:0000256" key="8">
    <source>
        <dbReference type="ARBA" id="ARBA00022842"/>
    </source>
</evidence>
<dbReference type="SUPFAM" id="SSF56784">
    <property type="entry name" value="HAD-like"/>
    <property type="match status" value="1"/>
</dbReference>
<keyword evidence="10 16" id="KW-1133">Transmembrane helix</keyword>
<dbReference type="SUPFAM" id="SSF81653">
    <property type="entry name" value="Calcium ATPase, transduction domain A"/>
    <property type="match status" value="1"/>
</dbReference>
<feature type="binding site" evidence="15">
    <location>
        <position position="424"/>
    </location>
    <ligand>
        <name>Mg(2+)</name>
        <dbReference type="ChEBI" id="CHEBI:18420"/>
    </ligand>
</feature>
<dbReference type="Pfam" id="PF13246">
    <property type="entry name" value="Cation_ATPase"/>
    <property type="match status" value="1"/>
</dbReference>
<dbReference type="GO" id="GO:0005802">
    <property type="term" value="C:trans-Golgi network"/>
    <property type="evidence" value="ECO:0007669"/>
    <property type="project" value="TreeGrafter"/>
</dbReference>
<dbReference type="GO" id="GO:0016887">
    <property type="term" value="F:ATP hydrolysis activity"/>
    <property type="evidence" value="ECO:0007669"/>
    <property type="project" value="InterPro"/>
</dbReference>
<feature type="domain" description="P-type ATPase N-terminal" evidence="18">
    <location>
        <begin position="39"/>
        <end position="112"/>
    </location>
</feature>
<feature type="binding site" evidence="14">
    <location>
        <position position="617"/>
    </location>
    <ligand>
        <name>ATP</name>
        <dbReference type="ChEBI" id="CHEBI:30616"/>
    </ligand>
</feature>
<dbReference type="PANTHER" id="PTHR24092:SF78">
    <property type="entry name" value="PHOSPHOLIPID-TRANSPORTING ATPASE IK"/>
    <property type="match status" value="1"/>
</dbReference>
<evidence type="ECO:0000256" key="17">
    <source>
        <dbReference type="SAM" id="MobiDB-lite"/>
    </source>
</evidence>
<dbReference type="InterPro" id="IPR036412">
    <property type="entry name" value="HAD-like_sf"/>
</dbReference>
<dbReference type="InterPro" id="IPR032630">
    <property type="entry name" value="P_typ_ATPase_c"/>
</dbReference>
<dbReference type="RefSeq" id="XP_033812591.1">
    <property type="nucleotide sequence ID" value="XM_033956700.1"/>
</dbReference>
<feature type="binding site" evidence="14">
    <location>
        <position position="697"/>
    </location>
    <ligand>
        <name>ATP</name>
        <dbReference type="ChEBI" id="CHEBI:30616"/>
    </ligand>
</feature>
<feature type="transmembrane region" description="Helical" evidence="16">
    <location>
        <begin position="309"/>
        <end position="332"/>
    </location>
</feature>
<comment type="catalytic activity">
    <reaction evidence="12 16">
        <text>ATP + H2O + phospholipidSide 1 = ADP + phosphate + phospholipidSide 2.</text>
        <dbReference type="EC" id="7.6.2.1"/>
    </reaction>
</comment>
<dbReference type="GO" id="GO:0045332">
    <property type="term" value="P:phospholipid translocation"/>
    <property type="evidence" value="ECO:0007669"/>
    <property type="project" value="TreeGrafter"/>
</dbReference>
<dbReference type="InterPro" id="IPR023214">
    <property type="entry name" value="HAD_sf"/>
</dbReference>
<reference evidence="21" key="1">
    <citation type="submission" date="2025-08" db="UniProtKB">
        <authorList>
            <consortium name="RefSeq"/>
        </authorList>
    </citation>
    <scope>IDENTIFICATION</scope>
</reference>
<dbReference type="EC" id="7.6.2.1" evidence="16"/>
<comment type="similarity">
    <text evidence="3 16">Belongs to the cation transport ATPase (P-type) (TC 3.A.3) family. Type IV subfamily.</text>
</comment>
<dbReference type="InterPro" id="IPR008250">
    <property type="entry name" value="ATPase_P-typ_transduc_dom_A_sf"/>
</dbReference>
<evidence type="ECO:0000313" key="21">
    <source>
        <dbReference type="RefSeq" id="XP_033812591.1"/>
    </source>
</evidence>
<evidence type="ECO:0000256" key="12">
    <source>
        <dbReference type="ARBA" id="ARBA00034036"/>
    </source>
</evidence>
<evidence type="ECO:0000256" key="4">
    <source>
        <dbReference type="ARBA" id="ARBA00022692"/>
    </source>
</evidence>